<evidence type="ECO:0000313" key="3">
    <source>
        <dbReference type="Proteomes" id="UP001269375"/>
    </source>
</evidence>
<keyword evidence="1" id="KW-0472">Membrane</keyword>
<reference evidence="2 3" key="1">
    <citation type="submission" date="2023-04" db="EMBL/GenBank/DDBJ databases">
        <title>A long-awaited taxogenomic arrangement of the family Halomonadaceae.</title>
        <authorList>
            <person name="De La Haba R."/>
            <person name="Chuvochina M."/>
            <person name="Wittouck S."/>
            <person name="Arahal D.R."/>
            <person name="Sanchez-Porro C."/>
            <person name="Hugenholtz P."/>
            <person name="Ventosa A."/>
        </authorList>
    </citation>
    <scope>NUCLEOTIDE SEQUENCE [LARGE SCALE GENOMIC DNA]</scope>
    <source>
        <strain evidence="2 3">DSM 22428</strain>
    </source>
</reference>
<sequence length="77" mass="8656">MNTFTYATFIGAIVLLLGYLVSGDALGAYAFLDWPTATRWQVIALSGTAFVCSLITLALSTKRRNLRVRHHRHHQDH</sequence>
<dbReference type="RefSeq" id="WP_251592903.1">
    <property type="nucleotide sequence ID" value="NZ_JAMLJI010000002.1"/>
</dbReference>
<dbReference type="EMBL" id="JARWAO010000001">
    <property type="protein sequence ID" value="MDR5894803.1"/>
    <property type="molecule type" value="Genomic_DNA"/>
</dbReference>
<evidence type="ECO:0000313" key="2">
    <source>
        <dbReference type="EMBL" id="MDR5894803.1"/>
    </source>
</evidence>
<evidence type="ECO:0000256" key="1">
    <source>
        <dbReference type="SAM" id="Phobius"/>
    </source>
</evidence>
<comment type="caution">
    <text evidence="2">The sequence shown here is derived from an EMBL/GenBank/DDBJ whole genome shotgun (WGS) entry which is preliminary data.</text>
</comment>
<dbReference type="Proteomes" id="UP001269375">
    <property type="component" value="Unassembled WGS sequence"/>
</dbReference>
<accession>A0ABU1GRZ7</accession>
<proteinExistence type="predicted"/>
<keyword evidence="1" id="KW-1133">Transmembrane helix</keyword>
<feature type="transmembrane region" description="Helical" evidence="1">
    <location>
        <begin position="39"/>
        <end position="59"/>
    </location>
</feature>
<organism evidence="2 3">
    <name type="scientific">Larsenimonas suaedae</name>
    <dbReference type="NCBI Taxonomy" id="1851019"/>
    <lineage>
        <taxon>Bacteria</taxon>
        <taxon>Pseudomonadati</taxon>
        <taxon>Pseudomonadota</taxon>
        <taxon>Gammaproteobacteria</taxon>
        <taxon>Oceanospirillales</taxon>
        <taxon>Halomonadaceae</taxon>
        <taxon>Larsenimonas</taxon>
    </lineage>
</organism>
<keyword evidence="3" id="KW-1185">Reference proteome</keyword>
<name>A0ABU1GRZ7_9GAMM</name>
<keyword evidence="1" id="KW-0812">Transmembrane</keyword>
<gene>
    <name evidence="2" type="ORF">QC825_01785</name>
</gene>
<protein>
    <submittedName>
        <fullName evidence="2">Uncharacterized protein</fullName>
    </submittedName>
</protein>